<organism evidence="1 2">
    <name type="scientific">Ruegeria arenilitoris</name>
    <dbReference type="NCBI Taxonomy" id="1173585"/>
    <lineage>
        <taxon>Bacteria</taxon>
        <taxon>Pseudomonadati</taxon>
        <taxon>Pseudomonadota</taxon>
        <taxon>Alphaproteobacteria</taxon>
        <taxon>Rhodobacterales</taxon>
        <taxon>Roseobacteraceae</taxon>
        <taxon>Ruegeria</taxon>
    </lineage>
</organism>
<dbReference type="RefSeq" id="WP_170340270.1">
    <property type="nucleotide sequence ID" value="NZ_FXYG01000004.1"/>
</dbReference>
<dbReference type="GeneID" id="57465997"/>
<reference evidence="2" key="1">
    <citation type="submission" date="2017-05" db="EMBL/GenBank/DDBJ databases">
        <authorList>
            <person name="Rodrigo-Torres L."/>
            <person name="Arahal R. D."/>
            <person name="Lucena T."/>
        </authorList>
    </citation>
    <scope>NUCLEOTIDE SEQUENCE [LARGE SCALE GENOMIC DNA]</scope>
    <source>
        <strain evidence="2">CECT 8715</strain>
    </source>
</reference>
<name>A0A238L046_9RHOB</name>
<dbReference type="AlphaFoldDB" id="A0A238L046"/>
<dbReference type="EMBL" id="FXYG01000004">
    <property type="protein sequence ID" value="SMX48181.1"/>
    <property type="molecule type" value="Genomic_DNA"/>
</dbReference>
<evidence type="ECO:0000313" key="1">
    <source>
        <dbReference type="EMBL" id="SMX48181.1"/>
    </source>
</evidence>
<gene>
    <name evidence="1" type="ORF">RUA8715_03364</name>
</gene>
<dbReference type="Proteomes" id="UP000202485">
    <property type="component" value="Unassembled WGS sequence"/>
</dbReference>
<evidence type="ECO:0000313" key="2">
    <source>
        <dbReference type="Proteomes" id="UP000202485"/>
    </source>
</evidence>
<accession>A0A238L046</accession>
<sequence>MNKVENIKLTALVGAMLLSLFAGQLRNEQAYEVNDIFKLPPEVNSLELSG</sequence>
<proteinExistence type="predicted"/>
<protein>
    <submittedName>
        <fullName evidence="1">Uncharacterized protein</fullName>
    </submittedName>
</protein>
<keyword evidence="2" id="KW-1185">Reference proteome</keyword>